<evidence type="ECO:0000313" key="9">
    <source>
        <dbReference type="EMBL" id="KAJ6333172.1"/>
    </source>
</evidence>
<dbReference type="EMBL" id="JAPFFI010000021">
    <property type="protein sequence ID" value="KAJ6333172.1"/>
    <property type="molecule type" value="Genomic_DNA"/>
</dbReference>
<keyword evidence="3" id="KW-0964">Secreted</keyword>
<protein>
    <submittedName>
        <fullName evidence="9">Uncharacterized protein</fullName>
    </submittedName>
</protein>
<evidence type="ECO:0000256" key="1">
    <source>
        <dbReference type="ARBA" id="ARBA00004239"/>
    </source>
</evidence>
<keyword evidence="6" id="KW-0325">Glycoprotein</keyword>
<evidence type="ECO:0000256" key="5">
    <source>
        <dbReference type="ARBA" id="ARBA00022782"/>
    </source>
</evidence>
<evidence type="ECO:0000256" key="4">
    <source>
        <dbReference type="ARBA" id="ARBA00022729"/>
    </source>
</evidence>
<name>A0ABQ9AFG7_9ROSI</name>
<reference evidence="9" key="1">
    <citation type="submission" date="2022-10" db="EMBL/GenBank/DDBJ databases">
        <authorList>
            <person name="Hyden B.L."/>
            <person name="Feng K."/>
            <person name="Yates T."/>
            <person name="Jawdy S."/>
            <person name="Smart L.B."/>
            <person name="Muchero W."/>
        </authorList>
    </citation>
    <scope>NUCLEOTIDE SEQUENCE</scope>
    <source>
        <tissue evidence="9">Shoot tip</tissue>
    </source>
</reference>
<evidence type="ECO:0000256" key="6">
    <source>
        <dbReference type="ARBA" id="ARBA00023180"/>
    </source>
</evidence>
<comment type="similarity">
    <text evidence="2">Belongs to the CLV3/ESR signal peptide family.</text>
</comment>
<gene>
    <name evidence="9" type="ORF">OIU77_009109</name>
</gene>
<evidence type="ECO:0000256" key="8">
    <source>
        <dbReference type="SAM" id="SignalP"/>
    </source>
</evidence>
<dbReference type="PANTHER" id="PTHR36016">
    <property type="entry name" value="CLAVATA3/ESR (CLE)-RELATED PROTEIN 7"/>
    <property type="match status" value="1"/>
</dbReference>
<keyword evidence="5" id="KW-0221">Differentiation</keyword>
<evidence type="ECO:0000256" key="3">
    <source>
        <dbReference type="ARBA" id="ARBA00022525"/>
    </source>
</evidence>
<keyword evidence="10" id="KW-1185">Reference proteome</keyword>
<evidence type="ECO:0000256" key="2">
    <source>
        <dbReference type="ARBA" id="ARBA00005416"/>
    </source>
</evidence>
<accession>A0ABQ9AFG7</accession>
<dbReference type="InterPro" id="IPR039617">
    <property type="entry name" value="CLAVATA3-CLE"/>
</dbReference>
<proteinExistence type="inferred from homology"/>
<reference evidence="9" key="2">
    <citation type="journal article" date="2023" name="Int. J. Mol. Sci.">
        <title>De Novo Assembly and Annotation of 11 Diverse Shrub Willow (Salix) Genomes Reveals Novel Gene Organization in Sex-Linked Regions.</title>
        <authorList>
            <person name="Hyden B."/>
            <person name="Feng K."/>
            <person name="Yates T.B."/>
            <person name="Jawdy S."/>
            <person name="Cereghino C."/>
            <person name="Smart L.B."/>
            <person name="Muchero W."/>
        </authorList>
    </citation>
    <scope>NUCLEOTIDE SEQUENCE</scope>
    <source>
        <tissue evidence="9">Shoot tip</tissue>
    </source>
</reference>
<dbReference type="PROSITE" id="PS51257">
    <property type="entry name" value="PROKAR_LIPOPROTEIN"/>
    <property type="match status" value="1"/>
</dbReference>
<evidence type="ECO:0000256" key="7">
    <source>
        <dbReference type="ARBA" id="ARBA00023278"/>
    </source>
</evidence>
<comment type="subcellular location">
    <subcellularLocation>
        <location evidence="1">Secreted</location>
        <location evidence="1">Extracellular space</location>
    </subcellularLocation>
</comment>
<sequence length="71" mass="8302">MVTSMKMRILLLSILLLLTLVGSCGARISRKFPIMPKKMDSRHVLREFEHHRRWMQDADRLSPGGPDPRHH</sequence>
<organism evidence="9 10">
    <name type="scientific">Salix suchowensis</name>
    <dbReference type="NCBI Taxonomy" id="1278906"/>
    <lineage>
        <taxon>Eukaryota</taxon>
        <taxon>Viridiplantae</taxon>
        <taxon>Streptophyta</taxon>
        <taxon>Embryophyta</taxon>
        <taxon>Tracheophyta</taxon>
        <taxon>Spermatophyta</taxon>
        <taxon>Magnoliopsida</taxon>
        <taxon>eudicotyledons</taxon>
        <taxon>Gunneridae</taxon>
        <taxon>Pentapetalae</taxon>
        <taxon>rosids</taxon>
        <taxon>fabids</taxon>
        <taxon>Malpighiales</taxon>
        <taxon>Salicaceae</taxon>
        <taxon>Saliceae</taxon>
        <taxon>Salix</taxon>
    </lineage>
</organism>
<dbReference type="PANTHER" id="PTHR36016:SF4">
    <property type="entry name" value="CLAVATA3_ESR (CLE) GENE FAMILY MEMBER"/>
    <property type="match status" value="1"/>
</dbReference>
<feature type="chain" id="PRO_5045120979" evidence="8">
    <location>
        <begin position="27"/>
        <end position="71"/>
    </location>
</feature>
<keyword evidence="4 8" id="KW-0732">Signal</keyword>
<keyword evidence="7" id="KW-0379">Hydroxylation</keyword>
<dbReference type="Proteomes" id="UP001141253">
    <property type="component" value="Chromosome 11"/>
</dbReference>
<comment type="caution">
    <text evidence="9">The sequence shown here is derived from an EMBL/GenBank/DDBJ whole genome shotgun (WGS) entry which is preliminary data.</text>
</comment>
<evidence type="ECO:0000313" key="10">
    <source>
        <dbReference type="Proteomes" id="UP001141253"/>
    </source>
</evidence>
<feature type="signal peptide" evidence="8">
    <location>
        <begin position="1"/>
        <end position="26"/>
    </location>
</feature>